<name>A0A4R9B366_9MICO</name>
<dbReference type="OrthoDB" id="1822491at2"/>
<gene>
    <name evidence="7" type="ORF">E3T48_12555</name>
</gene>
<dbReference type="PANTHER" id="PTHR30349:SF41">
    <property type="entry name" value="INTEGRASE_RECOMBINASE PROTEIN MJ0367-RELATED"/>
    <property type="match status" value="1"/>
</dbReference>
<dbReference type="GO" id="GO:0015074">
    <property type="term" value="P:DNA integration"/>
    <property type="evidence" value="ECO:0007669"/>
    <property type="project" value="InterPro"/>
</dbReference>
<dbReference type="InterPro" id="IPR013762">
    <property type="entry name" value="Integrase-like_cat_sf"/>
</dbReference>
<dbReference type="InterPro" id="IPR044068">
    <property type="entry name" value="CB"/>
</dbReference>
<evidence type="ECO:0000313" key="8">
    <source>
        <dbReference type="Proteomes" id="UP000298313"/>
    </source>
</evidence>
<feature type="domain" description="Core-binding (CB)" evidence="6">
    <location>
        <begin position="37"/>
        <end position="115"/>
    </location>
</feature>
<keyword evidence="8" id="KW-1185">Reference proteome</keyword>
<evidence type="ECO:0000259" key="6">
    <source>
        <dbReference type="PROSITE" id="PS51900"/>
    </source>
</evidence>
<dbReference type="PROSITE" id="PS51900">
    <property type="entry name" value="CB"/>
    <property type="match status" value="1"/>
</dbReference>
<comment type="caution">
    <text evidence="7">The sequence shown here is derived from an EMBL/GenBank/DDBJ whole genome shotgun (WGS) entry which is preliminary data.</text>
</comment>
<feature type="domain" description="Tyr recombinase" evidence="5">
    <location>
        <begin position="136"/>
        <end position="309"/>
    </location>
</feature>
<reference evidence="7 8" key="1">
    <citation type="submission" date="2019-03" db="EMBL/GenBank/DDBJ databases">
        <title>Genomics of glacier-inhabiting Cryobacterium strains.</title>
        <authorList>
            <person name="Liu Q."/>
            <person name="Xin Y.-H."/>
        </authorList>
    </citation>
    <scope>NUCLEOTIDE SEQUENCE [LARGE SCALE GENOMIC DNA]</scope>
    <source>
        <strain evidence="7 8">Hh4</strain>
    </source>
</reference>
<proteinExistence type="inferred from homology"/>
<evidence type="ECO:0000313" key="7">
    <source>
        <dbReference type="EMBL" id="TFD74749.1"/>
    </source>
</evidence>
<dbReference type="GO" id="GO:0006310">
    <property type="term" value="P:DNA recombination"/>
    <property type="evidence" value="ECO:0007669"/>
    <property type="project" value="UniProtKB-KW"/>
</dbReference>
<dbReference type="AlphaFoldDB" id="A0A4R9B366"/>
<keyword evidence="2 4" id="KW-0238">DNA-binding</keyword>
<evidence type="ECO:0000256" key="4">
    <source>
        <dbReference type="PROSITE-ProRule" id="PRU01248"/>
    </source>
</evidence>
<evidence type="ECO:0000256" key="1">
    <source>
        <dbReference type="ARBA" id="ARBA00008857"/>
    </source>
</evidence>
<dbReference type="CDD" id="cd00397">
    <property type="entry name" value="DNA_BRE_C"/>
    <property type="match status" value="1"/>
</dbReference>
<dbReference type="PROSITE" id="PS51898">
    <property type="entry name" value="TYR_RECOMBINASE"/>
    <property type="match status" value="1"/>
</dbReference>
<evidence type="ECO:0008006" key="9">
    <source>
        <dbReference type="Google" id="ProtNLM"/>
    </source>
</evidence>
<dbReference type="PANTHER" id="PTHR30349">
    <property type="entry name" value="PHAGE INTEGRASE-RELATED"/>
    <property type="match status" value="1"/>
</dbReference>
<dbReference type="GO" id="GO:0003677">
    <property type="term" value="F:DNA binding"/>
    <property type="evidence" value="ECO:0007669"/>
    <property type="project" value="UniProtKB-UniRule"/>
</dbReference>
<keyword evidence="3" id="KW-0233">DNA recombination</keyword>
<dbReference type="Pfam" id="PF00589">
    <property type="entry name" value="Phage_integrase"/>
    <property type="match status" value="1"/>
</dbReference>
<protein>
    <recommendedName>
        <fullName evidence="9">Integrase</fullName>
    </recommendedName>
</protein>
<dbReference type="SUPFAM" id="SSF56349">
    <property type="entry name" value="DNA breaking-rejoining enzymes"/>
    <property type="match status" value="1"/>
</dbReference>
<dbReference type="InterPro" id="IPR011010">
    <property type="entry name" value="DNA_brk_join_enz"/>
</dbReference>
<evidence type="ECO:0000259" key="5">
    <source>
        <dbReference type="PROSITE" id="PS51898"/>
    </source>
</evidence>
<dbReference type="InterPro" id="IPR002104">
    <property type="entry name" value="Integrase_catalytic"/>
</dbReference>
<sequence>MVRQPLLTPPHWGRQEALMLTRHLSIVDPHNTIGGTMESKAILNFWTQYMRAEDLTEGTITERIRFVRNVERTAGSLLTVTRHDLIGYMASNGTWSNSTKQHYRSALHTFFTWMQDEEFRLDNPAAKLPKVKSRKRRATPLTVDDIHRLLHCGAYKRTRLMVALHYYLGLRVSEIAQVHSRDIDHTNRTLTTLGKGKKTRTLPLGDAVWELLADHTDGYLFPNWKANKRYPAHEGHILGRSVSDVIGRAMKRAGIVNHRPHDLRAATATEQSRAGVSAFVVQQNMRHERADTTAGYILVDMEQMRAGFNTLPVVPMPAHSGRRHAA</sequence>
<dbReference type="EMBL" id="SOHH01000087">
    <property type="protein sequence ID" value="TFD74749.1"/>
    <property type="molecule type" value="Genomic_DNA"/>
</dbReference>
<organism evidence="7 8">
    <name type="scientific">Cryobacterium fucosi</name>
    <dbReference type="NCBI Taxonomy" id="1259157"/>
    <lineage>
        <taxon>Bacteria</taxon>
        <taxon>Bacillati</taxon>
        <taxon>Actinomycetota</taxon>
        <taxon>Actinomycetes</taxon>
        <taxon>Micrococcales</taxon>
        <taxon>Microbacteriaceae</taxon>
        <taxon>Cryobacterium</taxon>
    </lineage>
</organism>
<evidence type="ECO:0000256" key="3">
    <source>
        <dbReference type="ARBA" id="ARBA00023172"/>
    </source>
</evidence>
<dbReference type="Gene3D" id="1.10.443.10">
    <property type="entry name" value="Intergrase catalytic core"/>
    <property type="match status" value="1"/>
</dbReference>
<comment type="similarity">
    <text evidence="1">Belongs to the 'phage' integrase family.</text>
</comment>
<dbReference type="InterPro" id="IPR050090">
    <property type="entry name" value="Tyrosine_recombinase_XerCD"/>
</dbReference>
<dbReference type="Proteomes" id="UP000298313">
    <property type="component" value="Unassembled WGS sequence"/>
</dbReference>
<accession>A0A4R9B366</accession>
<evidence type="ECO:0000256" key="2">
    <source>
        <dbReference type="ARBA" id="ARBA00023125"/>
    </source>
</evidence>